<evidence type="ECO:0000256" key="6">
    <source>
        <dbReference type="ARBA" id="ARBA00023136"/>
    </source>
</evidence>
<feature type="transmembrane region" description="Helical" evidence="7">
    <location>
        <begin position="41"/>
        <end position="62"/>
    </location>
</feature>
<evidence type="ECO:0000256" key="4">
    <source>
        <dbReference type="ARBA" id="ARBA00022692"/>
    </source>
</evidence>
<dbReference type="Pfam" id="PF00375">
    <property type="entry name" value="SDF"/>
    <property type="match status" value="1"/>
</dbReference>
<evidence type="ECO:0000256" key="5">
    <source>
        <dbReference type="ARBA" id="ARBA00022989"/>
    </source>
</evidence>
<feature type="transmembrane region" description="Helical" evidence="7">
    <location>
        <begin position="216"/>
        <end position="239"/>
    </location>
</feature>
<keyword evidence="2" id="KW-0813">Transport</keyword>
<feature type="transmembrane region" description="Helical" evidence="7">
    <location>
        <begin position="185"/>
        <end position="210"/>
    </location>
</feature>
<keyword evidence="4 7" id="KW-0812">Transmembrane</keyword>
<feature type="transmembrane region" description="Helical" evidence="7">
    <location>
        <begin position="291"/>
        <end position="315"/>
    </location>
</feature>
<dbReference type="PANTHER" id="PTHR42865:SF7">
    <property type="entry name" value="PROTON_GLUTAMATE-ASPARTATE SYMPORTER"/>
    <property type="match status" value="1"/>
</dbReference>
<gene>
    <name evidence="8" type="ORF">B4135_3463</name>
</gene>
<accession>A0A150LD79</accession>
<keyword evidence="6 7" id="KW-0472">Membrane</keyword>
<comment type="subcellular location">
    <subcellularLocation>
        <location evidence="1">Cell membrane</location>
        <topology evidence="1">Multi-pass membrane protein</topology>
    </subcellularLocation>
</comment>
<dbReference type="GO" id="GO:0015293">
    <property type="term" value="F:symporter activity"/>
    <property type="evidence" value="ECO:0007669"/>
    <property type="project" value="UniProtKB-KW"/>
</dbReference>
<evidence type="ECO:0000313" key="8">
    <source>
        <dbReference type="EMBL" id="KYD10288.1"/>
    </source>
</evidence>
<proteinExistence type="predicted"/>
<feature type="transmembrane region" description="Helical" evidence="7">
    <location>
        <begin position="74"/>
        <end position="100"/>
    </location>
</feature>
<dbReference type="AlphaFoldDB" id="A0A150LD79"/>
<dbReference type="PANTHER" id="PTHR42865">
    <property type="entry name" value="PROTON/GLUTAMATE-ASPARTATE SYMPORTER"/>
    <property type="match status" value="1"/>
</dbReference>
<keyword evidence="3" id="KW-1003">Cell membrane</keyword>
<dbReference type="PRINTS" id="PR00173">
    <property type="entry name" value="EDTRNSPORT"/>
</dbReference>
<evidence type="ECO:0000256" key="2">
    <source>
        <dbReference type="ARBA" id="ARBA00022448"/>
    </source>
</evidence>
<organism evidence="8 9">
    <name type="scientific">Caldibacillus debilis</name>
    <dbReference type="NCBI Taxonomy" id="301148"/>
    <lineage>
        <taxon>Bacteria</taxon>
        <taxon>Bacillati</taxon>
        <taxon>Bacillota</taxon>
        <taxon>Bacilli</taxon>
        <taxon>Bacillales</taxon>
        <taxon>Bacillaceae</taxon>
        <taxon>Caldibacillus</taxon>
    </lineage>
</organism>
<evidence type="ECO:0000256" key="1">
    <source>
        <dbReference type="ARBA" id="ARBA00004651"/>
    </source>
</evidence>
<dbReference type="SUPFAM" id="SSF118215">
    <property type="entry name" value="Proton glutamate symport protein"/>
    <property type="match status" value="1"/>
</dbReference>
<dbReference type="InterPro" id="IPR001991">
    <property type="entry name" value="Na-dicarboxylate_symporter"/>
</dbReference>
<evidence type="ECO:0000256" key="3">
    <source>
        <dbReference type="ARBA" id="ARBA00022475"/>
    </source>
</evidence>
<dbReference type="GO" id="GO:0006835">
    <property type="term" value="P:dicarboxylic acid transport"/>
    <property type="evidence" value="ECO:0007669"/>
    <property type="project" value="TreeGrafter"/>
</dbReference>
<dbReference type="InterPro" id="IPR036458">
    <property type="entry name" value="Na:dicarbo_symporter_sf"/>
</dbReference>
<dbReference type="PATRIC" id="fig|301148.3.peg.1504"/>
<evidence type="ECO:0008006" key="10">
    <source>
        <dbReference type="Google" id="ProtNLM"/>
    </source>
</evidence>
<dbReference type="RefSeq" id="WP_061569776.1">
    <property type="nucleotide sequence ID" value="NZ_LQYT01000119.1"/>
</dbReference>
<evidence type="ECO:0000256" key="7">
    <source>
        <dbReference type="SAM" id="Phobius"/>
    </source>
</evidence>
<protein>
    <recommendedName>
        <fullName evidence="10">Dicarboxylate/amino acid:cation symporter</fullName>
    </recommendedName>
</protein>
<dbReference type="EMBL" id="LQYT01000119">
    <property type="protein sequence ID" value="KYD10288.1"/>
    <property type="molecule type" value="Genomic_DNA"/>
</dbReference>
<dbReference type="Proteomes" id="UP000075683">
    <property type="component" value="Unassembled WGS sequence"/>
</dbReference>
<keyword evidence="5 7" id="KW-1133">Transmembrane helix</keyword>
<feature type="transmembrane region" description="Helical" evidence="7">
    <location>
        <begin position="143"/>
        <end position="161"/>
    </location>
</feature>
<dbReference type="Gene3D" id="1.10.3860.10">
    <property type="entry name" value="Sodium:dicarboxylate symporter"/>
    <property type="match status" value="1"/>
</dbReference>
<evidence type="ECO:0000313" key="9">
    <source>
        <dbReference type="Proteomes" id="UP000075683"/>
    </source>
</evidence>
<feature type="transmembrane region" description="Helical" evidence="7">
    <location>
        <begin position="251"/>
        <end position="271"/>
    </location>
</feature>
<dbReference type="STRING" id="301148.B4135_3463"/>
<dbReference type="OrthoDB" id="9768885at2"/>
<feature type="transmembrane region" description="Helical" evidence="7">
    <location>
        <begin position="12"/>
        <end position="29"/>
    </location>
</feature>
<name>A0A150LD79_9BACI</name>
<feature type="transmembrane region" description="Helical" evidence="7">
    <location>
        <begin position="322"/>
        <end position="342"/>
    </location>
</feature>
<feature type="transmembrane region" description="Helical" evidence="7">
    <location>
        <begin position="354"/>
        <end position="374"/>
    </location>
</feature>
<sequence length="412" mass="43716">MKDALKAYRFPIILLSSIILGSAIGLIFGEKAAVLKPLGDLFLNLLFTIVVPLVFFSIASAIANIESMKRLGNILGSMMVVFVATGIISSILMLIAVILIPPAQGVHITLTEPENAEKLSLADQLVKTFTVSDFVNIFSRENMLALIVFSVLVGLAAGLSGEKGKAFAKFLDSGSEVFVRLTQIIMYYAPVGLGAYFSSLIGTFGAQLLGDYARAFLIYFPVSIFYFLVGFTLYAFLAGGKKGVVTFWKHILSPAATALATGSSIGTLPINLEAARKIGVPKDIRETVLPIGATIHMDGSCLSAILKIAFVFGIFNMDFSGWDTFLTAIGVAVLSGVVMSGIPGGGFMGEMLIVSLYGFPPSALPIISAIGVVVDAPSTMINSTGDTVAGMLVTRHLEGKDWMEKAEEAELV</sequence>
<dbReference type="GO" id="GO:0005886">
    <property type="term" value="C:plasma membrane"/>
    <property type="evidence" value="ECO:0007669"/>
    <property type="project" value="UniProtKB-SubCell"/>
</dbReference>
<comment type="caution">
    <text evidence="8">The sequence shown here is derived from an EMBL/GenBank/DDBJ whole genome shotgun (WGS) entry which is preliminary data.</text>
</comment>
<reference evidence="8 9" key="1">
    <citation type="submission" date="2016-01" db="EMBL/GenBank/DDBJ databases">
        <title>Draft Genome Sequences of Seven Thermophilic Sporeformers Isolated from Foods.</title>
        <authorList>
            <person name="Berendsen E.M."/>
            <person name="Wells-Bennik M.H."/>
            <person name="Krawcyk A.O."/>
            <person name="De Jong A."/>
            <person name="Holsappel S."/>
            <person name="Eijlander R.T."/>
            <person name="Kuipers O.P."/>
        </authorList>
    </citation>
    <scope>NUCLEOTIDE SEQUENCE [LARGE SCALE GENOMIC DNA]</scope>
    <source>
        <strain evidence="8 9">B4135</strain>
    </source>
</reference>